<dbReference type="InterPro" id="IPR001538">
    <property type="entry name" value="Man6P_isomerase-2_C"/>
</dbReference>
<dbReference type="FunFam" id="3.90.550.10:FF:000046">
    <property type="entry name" value="Mannose-1-phosphate guanylyltransferase (GDP)"/>
    <property type="match status" value="1"/>
</dbReference>
<dbReference type="InterPro" id="IPR014710">
    <property type="entry name" value="RmlC-like_jellyroll"/>
</dbReference>
<evidence type="ECO:0000259" key="10">
    <source>
        <dbReference type="Pfam" id="PF01050"/>
    </source>
</evidence>
<evidence type="ECO:0000313" key="12">
    <source>
        <dbReference type="EMBL" id="OLP44771.1"/>
    </source>
</evidence>
<dbReference type="CDD" id="cd02509">
    <property type="entry name" value="GDP-M1P_Guanylyltransferase"/>
    <property type="match status" value="1"/>
</dbReference>
<evidence type="ECO:0000259" key="11">
    <source>
        <dbReference type="Pfam" id="PF22640"/>
    </source>
</evidence>
<comment type="similarity">
    <text evidence="1 8">Belongs to the mannose-6-phosphate isomerase type 2 family.</text>
</comment>
<dbReference type="GO" id="GO:0005525">
    <property type="term" value="F:GTP binding"/>
    <property type="evidence" value="ECO:0007669"/>
    <property type="project" value="UniProtKB-KW"/>
</dbReference>
<comment type="caution">
    <text evidence="12">The sequence shown here is derived from an EMBL/GenBank/DDBJ whole genome shotgun (WGS) entry which is preliminary data.</text>
</comment>
<protein>
    <recommendedName>
        <fullName evidence="2">mannose-1-phosphate guanylyltransferase</fullName>
        <ecNumber evidence="2">2.7.7.13</ecNumber>
    </recommendedName>
</protein>
<dbReference type="OrthoDB" id="9806359at2"/>
<evidence type="ECO:0000259" key="9">
    <source>
        <dbReference type="Pfam" id="PF00483"/>
    </source>
</evidence>
<keyword evidence="13" id="KW-1185">Reference proteome</keyword>
<reference evidence="12 13" key="1">
    <citation type="submission" date="2016-09" db="EMBL/GenBank/DDBJ databases">
        <title>Rhizobium oryziradicis sp. nov., isolated from the root of rice.</title>
        <authorList>
            <person name="Zhao J."/>
            <person name="Zhang X."/>
        </authorList>
    </citation>
    <scope>NUCLEOTIDE SEQUENCE [LARGE SCALE GENOMIC DNA]</scope>
    <source>
        <strain evidence="12 13">N19</strain>
    </source>
</reference>
<evidence type="ECO:0000256" key="3">
    <source>
        <dbReference type="ARBA" id="ARBA00022679"/>
    </source>
</evidence>
<dbReference type="InterPro" id="IPR029044">
    <property type="entry name" value="Nucleotide-diphossugar_trans"/>
</dbReference>
<keyword evidence="12" id="KW-0413">Isomerase</keyword>
<dbReference type="Pfam" id="PF22640">
    <property type="entry name" value="ManC_GMP_beta-helix"/>
    <property type="match status" value="1"/>
</dbReference>
<keyword evidence="6" id="KW-0342">GTP-binding</keyword>
<dbReference type="Gene3D" id="2.60.120.10">
    <property type="entry name" value="Jelly Rolls"/>
    <property type="match status" value="1"/>
</dbReference>
<sequence length="475" mass="51420">MTDKIVPVIMAGGKGTRLWPLSRATAAKQFLKMIGDETLFQSTLNRVRDDAVYEAPIVVTNEEFRFLVAEQAREQGVALSGIVLEPMARNTAAAVAVAARVVADRFGDDALLLLLPSDHAITVDDIYTGSITKAATAAKSGKLVTFGIHPTEPATGYGYIELGDDLENGVYTVQRFIEKPDEAKARTLLEAGNFYWNSGMFLFSANSIIAELEAFAPTVMAAATDAVAKSSKDFDFLRLDAKAFAEAPSISIDYAVMEKTQKAAVVPAAITWSDMGSWDAVWKIGDADADGNVVQGNVTVHNTTNSLVISRNSHMAVQGMDGVAVIASEDAVFVGRLDNAQDVGNLVKILAASETTANLTETHPTSLRPWGGYTSILSGDRFQVKRLFVHPGKKLSLQKHHHRAEHWICVKGAAEVTIDDTMTILHENQSIYIPQGSVHRLGNPGKILLEMIEVQTGSYLGEDDIVRLVDEFGRT</sequence>
<evidence type="ECO:0000256" key="7">
    <source>
        <dbReference type="ARBA" id="ARBA00047343"/>
    </source>
</evidence>
<dbReference type="InterPro" id="IPR011051">
    <property type="entry name" value="RmlC_Cupin_sf"/>
</dbReference>
<feature type="domain" description="Nucleotidyl transferase" evidence="9">
    <location>
        <begin position="7"/>
        <end position="288"/>
    </location>
</feature>
<dbReference type="CDD" id="cd02213">
    <property type="entry name" value="cupin_PMI_typeII_C"/>
    <property type="match status" value="1"/>
</dbReference>
<name>A0A1Q8ZS93_9HYPH</name>
<dbReference type="Proteomes" id="UP000186894">
    <property type="component" value="Unassembled WGS sequence"/>
</dbReference>
<dbReference type="PANTHER" id="PTHR46390">
    <property type="entry name" value="MANNOSE-1-PHOSPHATE GUANYLYLTRANSFERASE"/>
    <property type="match status" value="1"/>
</dbReference>
<keyword evidence="5" id="KW-0547">Nucleotide-binding</keyword>
<dbReference type="STRING" id="1867956.BJF95_05555"/>
<dbReference type="SUPFAM" id="SSF53448">
    <property type="entry name" value="Nucleotide-diphospho-sugar transferases"/>
    <property type="match status" value="1"/>
</dbReference>
<evidence type="ECO:0000256" key="4">
    <source>
        <dbReference type="ARBA" id="ARBA00022695"/>
    </source>
</evidence>
<keyword evidence="3 12" id="KW-0808">Transferase</keyword>
<evidence type="ECO:0000256" key="5">
    <source>
        <dbReference type="ARBA" id="ARBA00022741"/>
    </source>
</evidence>
<dbReference type="PANTHER" id="PTHR46390:SF1">
    <property type="entry name" value="MANNOSE-1-PHOSPHATE GUANYLYLTRANSFERASE"/>
    <property type="match status" value="1"/>
</dbReference>
<dbReference type="InterPro" id="IPR005835">
    <property type="entry name" value="NTP_transferase_dom"/>
</dbReference>
<dbReference type="NCBIfam" id="TIGR01479">
    <property type="entry name" value="GMP_PMI"/>
    <property type="match status" value="1"/>
</dbReference>
<comment type="catalytic activity">
    <reaction evidence="7">
        <text>alpha-D-mannose 1-phosphate + GTP + H(+) = GDP-alpha-D-mannose + diphosphate</text>
        <dbReference type="Rhea" id="RHEA:15229"/>
        <dbReference type="ChEBI" id="CHEBI:15378"/>
        <dbReference type="ChEBI" id="CHEBI:33019"/>
        <dbReference type="ChEBI" id="CHEBI:37565"/>
        <dbReference type="ChEBI" id="CHEBI:57527"/>
        <dbReference type="ChEBI" id="CHEBI:58409"/>
        <dbReference type="EC" id="2.7.7.13"/>
    </reaction>
</comment>
<evidence type="ECO:0000256" key="6">
    <source>
        <dbReference type="ARBA" id="ARBA00023134"/>
    </source>
</evidence>
<dbReference type="Pfam" id="PF00483">
    <property type="entry name" value="NTP_transferase"/>
    <property type="match status" value="1"/>
</dbReference>
<dbReference type="FunFam" id="2.60.120.10:FF:000032">
    <property type="entry name" value="Mannose-1-phosphate guanylyltransferase/mannose-6-phosphate isomerase"/>
    <property type="match status" value="1"/>
</dbReference>
<accession>A0A1Q8ZS93</accession>
<dbReference type="InterPro" id="IPR006375">
    <property type="entry name" value="Man1P_GuaTrfase/Man6P_Isoase"/>
</dbReference>
<evidence type="ECO:0000256" key="1">
    <source>
        <dbReference type="ARBA" id="ARBA00006115"/>
    </source>
</evidence>
<organism evidence="12 13">
    <name type="scientific">Rhizobium oryziradicis</name>
    <dbReference type="NCBI Taxonomy" id="1867956"/>
    <lineage>
        <taxon>Bacteria</taxon>
        <taxon>Pseudomonadati</taxon>
        <taxon>Pseudomonadota</taxon>
        <taxon>Alphaproteobacteria</taxon>
        <taxon>Hyphomicrobiales</taxon>
        <taxon>Rhizobiaceae</taxon>
        <taxon>Rhizobium/Agrobacterium group</taxon>
        <taxon>Rhizobium</taxon>
    </lineage>
</organism>
<dbReference type="GO" id="GO:0016853">
    <property type="term" value="F:isomerase activity"/>
    <property type="evidence" value="ECO:0007669"/>
    <property type="project" value="UniProtKB-KW"/>
</dbReference>
<proteinExistence type="inferred from homology"/>
<dbReference type="EMBL" id="MKIM01000027">
    <property type="protein sequence ID" value="OLP44771.1"/>
    <property type="molecule type" value="Genomic_DNA"/>
</dbReference>
<evidence type="ECO:0000313" key="13">
    <source>
        <dbReference type="Proteomes" id="UP000186894"/>
    </source>
</evidence>
<gene>
    <name evidence="12" type="ORF">BJF95_05555</name>
</gene>
<dbReference type="GO" id="GO:0009298">
    <property type="term" value="P:GDP-mannose biosynthetic process"/>
    <property type="evidence" value="ECO:0007669"/>
    <property type="project" value="TreeGrafter"/>
</dbReference>
<dbReference type="InterPro" id="IPR051161">
    <property type="entry name" value="Mannose-6P_isomerase_type2"/>
</dbReference>
<dbReference type="GO" id="GO:0000271">
    <property type="term" value="P:polysaccharide biosynthetic process"/>
    <property type="evidence" value="ECO:0007669"/>
    <property type="project" value="InterPro"/>
</dbReference>
<dbReference type="Gene3D" id="3.90.550.10">
    <property type="entry name" value="Spore Coat Polysaccharide Biosynthesis Protein SpsA, Chain A"/>
    <property type="match status" value="1"/>
</dbReference>
<keyword evidence="4 12" id="KW-0548">Nucleotidyltransferase</keyword>
<dbReference type="SUPFAM" id="SSF51182">
    <property type="entry name" value="RmlC-like cupins"/>
    <property type="match status" value="1"/>
</dbReference>
<dbReference type="InterPro" id="IPR049577">
    <property type="entry name" value="GMPP_N"/>
</dbReference>
<dbReference type="Pfam" id="PF01050">
    <property type="entry name" value="MannoseP_isomer"/>
    <property type="match status" value="1"/>
</dbReference>
<feature type="domain" description="MannoseP isomerase/GMP-like beta-helix" evidence="11">
    <location>
        <begin position="298"/>
        <end position="349"/>
    </location>
</feature>
<dbReference type="AlphaFoldDB" id="A0A1Q8ZS93"/>
<evidence type="ECO:0000256" key="8">
    <source>
        <dbReference type="RuleBase" id="RU004190"/>
    </source>
</evidence>
<evidence type="ECO:0000256" key="2">
    <source>
        <dbReference type="ARBA" id="ARBA00012387"/>
    </source>
</evidence>
<dbReference type="GO" id="GO:0004475">
    <property type="term" value="F:mannose-1-phosphate guanylyltransferase (GTP) activity"/>
    <property type="evidence" value="ECO:0007669"/>
    <property type="project" value="UniProtKB-EC"/>
</dbReference>
<dbReference type="EC" id="2.7.7.13" evidence="2"/>
<dbReference type="InterPro" id="IPR054566">
    <property type="entry name" value="ManC/GMP-like_b-helix"/>
</dbReference>
<feature type="domain" description="Mannose-6-phosphate isomerase type II C-terminal" evidence="10">
    <location>
        <begin position="358"/>
        <end position="469"/>
    </location>
</feature>
<dbReference type="RefSeq" id="WP_075639550.1">
    <property type="nucleotide sequence ID" value="NZ_MKIM01000027.1"/>
</dbReference>